<keyword evidence="7" id="KW-1185">Reference proteome</keyword>
<evidence type="ECO:0000259" key="5">
    <source>
        <dbReference type="PROSITE" id="PS51203"/>
    </source>
</evidence>
<dbReference type="OrthoDB" id="1431247at2759"/>
<organism evidence="6 7">
    <name type="scientific">Glomus cerebriforme</name>
    <dbReference type="NCBI Taxonomy" id="658196"/>
    <lineage>
        <taxon>Eukaryota</taxon>
        <taxon>Fungi</taxon>
        <taxon>Fungi incertae sedis</taxon>
        <taxon>Mucoromycota</taxon>
        <taxon>Glomeromycotina</taxon>
        <taxon>Glomeromycetes</taxon>
        <taxon>Glomerales</taxon>
        <taxon>Glomeraceae</taxon>
        <taxon>Glomus</taxon>
    </lineage>
</organism>
<reference evidence="6 7" key="1">
    <citation type="submission" date="2018-06" db="EMBL/GenBank/DDBJ databases">
        <title>Comparative genomics reveals the genomic features of Rhizophagus irregularis, R. cerebriforme, R. diaphanum and Gigaspora rosea, and their symbiotic lifestyle signature.</title>
        <authorList>
            <person name="Morin E."/>
            <person name="San Clemente H."/>
            <person name="Chen E.C.H."/>
            <person name="De La Providencia I."/>
            <person name="Hainaut M."/>
            <person name="Kuo A."/>
            <person name="Kohler A."/>
            <person name="Murat C."/>
            <person name="Tang N."/>
            <person name="Roy S."/>
            <person name="Loubradou J."/>
            <person name="Henrissat B."/>
            <person name="Grigoriev I.V."/>
            <person name="Corradi N."/>
            <person name="Roux C."/>
            <person name="Martin F.M."/>
        </authorList>
    </citation>
    <scope>NUCLEOTIDE SEQUENCE [LARGE SCALE GENOMIC DNA]</scope>
    <source>
        <strain evidence="6 7">DAOM 227022</strain>
    </source>
</reference>
<dbReference type="Pfam" id="PF00011">
    <property type="entry name" value="HSP20"/>
    <property type="match status" value="1"/>
</dbReference>
<sequence length="144" mass="16238">MSLTPRLPRVWDFGSNMNDVFDNFIRDLDVARSGSSRLGRVPALDVHETENDFIVNAELPGLKKDEINIDIHDNVLNISGETKKDERYQEGNTLVQERRYGSFSRSIALPPNVKGDDVTAKFDNGLLELKLPKSEPTGKKIKIQ</sequence>
<dbReference type="InterPro" id="IPR008978">
    <property type="entry name" value="HSP20-like_chaperone"/>
</dbReference>
<accession>A0A397S3G8</accession>
<dbReference type="Gene3D" id="2.60.40.790">
    <property type="match status" value="1"/>
</dbReference>
<proteinExistence type="inferred from homology"/>
<name>A0A397S3G8_9GLOM</name>
<dbReference type="InterPro" id="IPR007052">
    <property type="entry name" value="CS_dom"/>
</dbReference>
<dbReference type="PROSITE" id="PS01031">
    <property type="entry name" value="SHSP"/>
    <property type="match status" value="1"/>
</dbReference>
<evidence type="ECO:0000259" key="4">
    <source>
        <dbReference type="PROSITE" id="PS01031"/>
    </source>
</evidence>
<gene>
    <name evidence="6" type="ORF">C1645_882119</name>
</gene>
<dbReference type="CDD" id="cd06464">
    <property type="entry name" value="ACD_sHsps-like"/>
    <property type="match status" value="1"/>
</dbReference>
<dbReference type="SUPFAM" id="SSF49764">
    <property type="entry name" value="HSP20-like chaperones"/>
    <property type="match status" value="1"/>
</dbReference>
<dbReference type="STRING" id="658196.A0A397S3G8"/>
<evidence type="ECO:0000313" key="7">
    <source>
        <dbReference type="Proteomes" id="UP000265703"/>
    </source>
</evidence>
<comment type="caution">
    <text evidence="6">The sequence shown here is derived from an EMBL/GenBank/DDBJ whole genome shotgun (WGS) entry which is preliminary data.</text>
</comment>
<protein>
    <submittedName>
        <fullName evidence="6">Heat shock protein</fullName>
    </submittedName>
</protein>
<feature type="domain" description="SHSP" evidence="4">
    <location>
        <begin position="35"/>
        <end position="144"/>
    </location>
</feature>
<evidence type="ECO:0000256" key="3">
    <source>
        <dbReference type="RuleBase" id="RU003616"/>
    </source>
</evidence>
<comment type="similarity">
    <text evidence="2 3">Belongs to the small heat shock protein (HSP20) family.</text>
</comment>
<keyword evidence="1 6" id="KW-0346">Stress response</keyword>
<dbReference type="PROSITE" id="PS51203">
    <property type="entry name" value="CS"/>
    <property type="match status" value="1"/>
</dbReference>
<evidence type="ECO:0000313" key="6">
    <source>
        <dbReference type="EMBL" id="RIA80518.1"/>
    </source>
</evidence>
<dbReference type="Proteomes" id="UP000265703">
    <property type="component" value="Unassembled WGS sequence"/>
</dbReference>
<dbReference type="InterPro" id="IPR031107">
    <property type="entry name" value="Small_HSP"/>
</dbReference>
<feature type="domain" description="CS" evidence="5">
    <location>
        <begin position="39"/>
        <end position="142"/>
    </location>
</feature>
<evidence type="ECO:0000256" key="1">
    <source>
        <dbReference type="ARBA" id="ARBA00023016"/>
    </source>
</evidence>
<dbReference type="AlphaFoldDB" id="A0A397S3G8"/>
<dbReference type="EMBL" id="QKYT01000951">
    <property type="protein sequence ID" value="RIA80518.1"/>
    <property type="molecule type" value="Genomic_DNA"/>
</dbReference>
<dbReference type="InterPro" id="IPR002068">
    <property type="entry name" value="A-crystallin/Hsp20_dom"/>
</dbReference>
<evidence type="ECO:0000256" key="2">
    <source>
        <dbReference type="PROSITE-ProRule" id="PRU00285"/>
    </source>
</evidence>
<dbReference type="PANTHER" id="PTHR11527">
    <property type="entry name" value="HEAT-SHOCK PROTEIN 20 FAMILY MEMBER"/>
    <property type="match status" value="1"/>
</dbReference>